<keyword evidence="4 5" id="KW-0472">Membrane</keyword>
<accession>A0AAE2YPU2</accession>
<evidence type="ECO:0000256" key="5">
    <source>
        <dbReference type="HAMAP-Rule" id="MF_01456"/>
    </source>
</evidence>
<name>A0AAE2YPU2_9PROT</name>
<keyword evidence="5" id="KW-0830">Ubiquinone</keyword>
<dbReference type="GO" id="GO:0050136">
    <property type="term" value="F:NADH dehydrogenase (quinone) (non-electrogenic) activity"/>
    <property type="evidence" value="ECO:0007669"/>
    <property type="project" value="UniProtKB-UniRule"/>
</dbReference>
<comment type="subunit">
    <text evidence="5">NDH-1 is composed of 14 different subunits. Subunits NuoA, H, J, K, L, M, N constitute the membrane sector of the complex.</text>
</comment>
<comment type="catalytic activity">
    <reaction evidence="5">
        <text>a quinone + NADH + 5 H(+)(in) = a quinol + NAD(+) + 4 H(+)(out)</text>
        <dbReference type="Rhea" id="RHEA:57888"/>
        <dbReference type="ChEBI" id="CHEBI:15378"/>
        <dbReference type="ChEBI" id="CHEBI:24646"/>
        <dbReference type="ChEBI" id="CHEBI:57540"/>
        <dbReference type="ChEBI" id="CHEBI:57945"/>
        <dbReference type="ChEBI" id="CHEBI:132124"/>
    </reaction>
</comment>
<dbReference type="HAMAP" id="MF_01456">
    <property type="entry name" value="NDH1_NuoK"/>
    <property type="match status" value="1"/>
</dbReference>
<evidence type="ECO:0000313" key="6">
    <source>
        <dbReference type="EMBL" id="MBU2787766.1"/>
    </source>
</evidence>
<keyword evidence="5" id="KW-0874">Quinone</keyword>
<dbReference type="Gene3D" id="1.10.287.3510">
    <property type="match status" value="1"/>
</dbReference>
<keyword evidence="2 5" id="KW-0812">Transmembrane</keyword>
<keyword evidence="5" id="KW-1003">Cell membrane</keyword>
<dbReference type="InterPro" id="IPR001133">
    <property type="entry name" value="NADH_UbQ_OxRdtase_chain4L/K"/>
</dbReference>
<evidence type="ECO:0000256" key="3">
    <source>
        <dbReference type="ARBA" id="ARBA00022989"/>
    </source>
</evidence>
<evidence type="ECO:0000256" key="1">
    <source>
        <dbReference type="ARBA" id="ARBA00004141"/>
    </source>
</evidence>
<protein>
    <recommendedName>
        <fullName evidence="5">NADH-quinone oxidoreductase subunit K</fullName>
        <ecNumber evidence="5">7.1.1.-</ecNumber>
    </recommendedName>
    <alternativeName>
        <fullName evidence="5">NADH dehydrogenase I subunit K</fullName>
    </alternativeName>
    <alternativeName>
        <fullName evidence="5">NDH-1 subunit K</fullName>
    </alternativeName>
</protein>
<proteinExistence type="inferred from homology"/>
<keyword evidence="5" id="KW-1278">Translocase</keyword>
<evidence type="ECO:0000256" key="2">
    <source>
        <dbReference type="ARBA" id="ARBA00022692"/>
    </source>
</evidence>
<comment type="subcellular location">
    <subcellularLocation>
        <location evidence="5">Cell membrane</location>
        <topology evidence="5">Multi-pass membrane protein</topology>
    </subcellularLocation>
    <subcellularLocation>
        <location evidence="1">Membrane</location>
        <topology evidence="1">Multi-pass membrane protein</topology>
    </subcellularLocation>
</comment>
<comment type="similarity">
    <text evidence="5">Belongs to the complex I subunit 4L family.</text>
</comment>
<dbReference type="GO" id="GO:0005886">
    <property type="term" value="C:plasma membrane"/>
    <property type="evidence" value="ECO:0007669"/>
    <property type="project" value="UniProtKB-SubCell"/>
</dbReference>
<dbReference type="InterPro" id="IPR039428">
    <property type="entry name" value="NUOK/Mnh_C1-like"/>
</dbReference>
<dbReference type="AlphaFoldDB" id="A0AAE2YPU2"/>
<dbReference type="GO" id="GO:0048038">
    <property type="term" value="F:quinone binding"/>
    <property type="evidence" value="ECO:0007669"/>
    <property type="project" value="UniProtKB-KW"/>
</dbReference>
<feature type="transmembrane region" description="Helical" evidence="5">
    <location>
        <begin position="58"/>
        <end position="79"/>
    </location>
</feature>
<dbReference type="Pfam" id="PF00420">
    <property type="entry name" value="Oxidored_q2"/>
    <property type="match status" value="1"/>
</dbReference>
<evidence type="ECO:0000313" key="7">
    <source>
        <dbReference type="Proteomes" id="UP001197378"/>
    </source>
</evidence>
<sequence>MIEIALAAAALLFFVGLALILLRRSLVFWLLGAELLFNAALLVALAGGARWHAISGQVLALFIMALSGAALAPSLALLLRVRRELGTLNVDGLRLLREREKQDD</sequence>
<evidence type="ECO:0000256" key="4">
    <source>
        <dbReference type="ARBA" id="ARBA00023136"/>
    </source>
</evidence>
<keyword evidence="3 5" id="KW-1133">Transmembrane helix</keyword>
<feature type="transmembrane region" description="Helical" evidence="5">
    <location>
        <begin position="28"/>
        <end position="46"/>
    </location>
</feature>
<keyword evidence="7" id="KW-1185">Reference proteome</keyword>
<comment type="function">
    <text evidence="5">NDH-1 shuttles electrons from NADH, via FMN and iron-sulfur (Fe-S) centers, to quinones in the respiratory chain. The immediate electron acceptor for the enzyme in this species is believed to be ubiquinone. Couples the redox reaction to proton translocation (for every two electrons transferred, four hydrogen ions are translocated across the cytoplasmic membrane), and thus conserves the redox energy in a proton gradient.</text>
</comment>
<gene>
    <name evidence="5" type="primary">nuoK</name>
    <name evidence="6" type="ORF">HFQ13_06050</name>
</gene>
<comment type="caution">
    <text evidence="6">The sequence shown here is derived from an EMBL/GenBank/DDBJ whole genome shotgun (WGS) entry which is preliminary data.</text>
</comment>
<keyword evidence="5" id="KW-0520">NAD</keyword>
<dbReference type="EMBL" id="JAAXYO010000066">
    <property type="protein sequence ID" value="MBU2787766.1"/>
    <property type="molecule type" value="Genomic_DNA"/>
</dbReference>
<dbReference type="Proteomes" id="UP001197378">
    <property type="component" value="Unassembled WGS sequence"/>
</dbReference>
<dbReference type="GO" id="GO:0042773">
    <property type="term" value="P:ATP synthesis coupled electron transport"/>
    <property type="evidence" value="ECO:0007669"/>
    <property type="project" value="InterPro"/>
</dbReference>
<comment type="caution">
    <text evidence="5">Lacks conserved residue(s) required for the propagation of feature annotation.</text>
</comment>
<reference evidence="6" key="1">
    <citation type="journal article" date="2021" name="ISME J.">
        <title>Genomic evolution of the class Acidithiobacillia: deep-branching Proteobacteria living in extreme acidic conditions.</title>
        <authorList>
            <person name="Moya-Beltran A."/>
            <person name="Beard S."/>
            <person name="Rojas-Villalobos C."/>
            <person name="Issotta F."/>
            <person name="Gallardo Y."/>
            <person name="Ulloa R."/>
            <person name="Giaveno A."/>
            <person name="Degli Esposti M."/>
            <person name="Johnson D.B."/>
            <person name="Quatrini R."/>
        </authorList>
    </citation>
    <scope>NUCLEOTIDE SEQUENCE</scope>
    <source>
        <strain evidence="6">VAN18-1</strain>
    </source>
</reference>
<dbReference type="EC" id="7.1.1.-" evidence="5"/>
<keyword evidence="5" id="KW-0813">Transport</keyword>
<dbReference type="RefSeq" id="WP_215873072.1">
    <property type="nucleotide sequence ID" value="NZ_JAAXYO010000066.1"/>
</dbReference>
<organism evidence="6 7">
    <name type="scientific">Igneacidithiobacillus copahuensis</name>
    <dbReference type="NCBI Taxonomy" id="2724909"/>
    <lineage>
        <taxon>Bacteria</taxon>
        <taxon>Pseudomonadati</taxon>
        <taxon>Pseudomonadota</taxon>
        <taxon>Acidithiobacillia</taxon>
        <taxon>Acidithiobacillales</taxon>
        <taxon>Acidithiobacillaceae</taxon>
        <taxon>Igneacidithiobacillus</taxon>
    </lineage>
</organism>